<evidence type="ECO:0000313" key="2">
    <source>
        <dbReference type="EMBL" id="GHE48784.1"/>
    </source>
</evidence>
<gene>
    <name evidence="2" type="ORF">GCM10017764_34770</name>
</gene>
<feature type="transmembrane region" description="Helical" evidence="1">
    <location>
        <begin position="27"/>
        <end position="49"/>
    </location>
</feature>
<name>A0ABQ3HZW4_9SPHI</name>
<comment type="caution">
    <text evidence="2">The sequence shown here is derived from an EMBL/GenBank/DDBJ whole genome shotgun (WGS) entry which is preliminary data.</text>
</comment>
<evidence type="ECO:0008006" key="4">
    <source>
        <dbReference type="Google" id="ProtNLM"/>
    </source>
</evidence>
<feature type="transmembrane region" description="Helical" evidence="1">
    <location>
        <begin position="55"/>
        <end position="79"/>
    </location>
</feature>
<dbReference type="RefSeq" id="WP_189628000.1">
    <property type="nucleotide sequence ID" value="NZ_BNAF01000018.1"/>
</dbReference>
<keyword evidence="3" id="KW-1185">Reference proteome</keyword>
<feature type="transmembrane region" description="Helical" evidence="1">
    <location>
        <begin position="191"/>
        <end position="207"/>
    </location>
</feature>
<dbReference type="Proteomes" id="UP000620550">
    <property type="component" value="Unassembled WGS sequence"/>
</dbReference>
<organism evidence="2 3">
    <name type="scientific">Sphingobacterium griseoflavum</name>
    <dbReference type="NCBI Taxonomy" id="1474952"/>
    <lineage>
        <taxon>Bacteria</taxon>
        <taxon>Pseudomonadati</taxon>
        <taxon>Bacteroidota</taxon>
        <taxon>Sphingobacteriia</taxon>
        <taxon>Sphingobacteriales</taxon>
        <taxon>Sphingobacteriaceae</taxon>
        <taxon>Sphingobacterium</taxon>
    </lineage>
</organism>
<reference evidence="3" key="1">
    <citation type="journal article" date="2019" name="Int. J. Syst. Evol. Microbiol.">
        <title>The Global Catalogue of Microorganisms (GCM) 10K type strain sequencing project: providing services to taxonomists for standard genome sequencing and annotation.</title>
        <authorList>
            <consortium name="The Broad Institute Genomics Platform"/>
            <consortium name="The Broad Institute Genome Sequencing Center for Infectious Disease"/>
            <person name="Wu L."/>
            <person name="Ma J."/>
        </authorList>
    </citation>
    <scope>NUCLEOTIDE SEQUENCE [LARGE SCALE GENOMIC DNA]</scope>
    <source>
        <strain evidence="3">CGMCC 1.12966</strain>
    </source>
</reference>
<feature type="transmembrane region" description="Helical" evidence="1">
    <location>
        <begin position="213"/>
        <end position="243"/>
    </location>
</feature>
<evidence type="ECO:0000313" key="3">
    <source>
        <dbReference type="Proteomes" id="UP000620550"/>
    </source>
</evidence>
<keyword evidence="1" id="KW-0812">Transmembrane</keyword>
<feature type="transmembrane region" description="Helical" evidence="1">
    <location>
        <begin position="107"/>
        <end position="137"/>
    </location>
</feature>
<protein>
    <recommendedName>
        <fullName evidence="4">Beta-carotene 15,15'-monooxygenase</fullName>
    </recommendedName>
</protein>
<feature type="transmembrane region" description="Helical" evidence="1">
    <location>
        <begin position="149"/>
        <end position="170"/>
    </location>
</feature>
<evidence type="ECO:0000256" key="1">
    <source>
        <dbReference type="SAM" id="Phobius"/>
    </source>
</evidence>
<sequence length="263" mass="30328">MLQYLKESTFKANDVVLRAFSLLRSHYFSMAGLCFLLFVTSNLSSYLALTLYDSRIYFVKVLLCMVFPILFFGTQLVLIKRSLLLARGIEHAAFTDYIPSAKQFFNFLLGLVCYSVLVGLFYLLTSVITFPFLYLGVEMETLSYEINPFLTGVIMLFVLTRITFFPYFIVDKEFHLFRSFKLSVALTRGNMFRLILLVLAMGMAYIMQVSFDYFGYFIIAKVFSFINTFVVIPSVSLVMAVAYHDMMKDYRGGDDPELLKNII</sequence>
<accession>A0ABQ3HZW4</accession>
<keyword evidence="1" id="KW-0472">Membrane</keyword>
<proteinExistence type="predicted"/>
<dbReference type="EMBL" id="BNAF01000018">
    <property type="protein sequence ID" value="GHE48784.1"/>
    <property type="molecule type" value="Genomic_DNA"/>
</dbReference>
<keyword evidence="1" id="KW-1133">Transmembrane helix</keyword>